<feature type="domain" description="Nephrocystin 3-like N-terminal" evidence="3">
    <location>
        <begin position="337"/>
        <end position="518"/>
    </location>
</feature>
<keyword evidence="5" id="KW-1185">Reference proteome</keyword>
<dbReference type="InterPro" id="IPR029058">
    <property type="entry name" value="AB_hydrolase_fold"/>
</dbReference>
<sequence>MWPWSRSAKTELPNGKVPNVKEEGIVVLHDDGPDALVDICFVHGLGGHRTRTWSKEEYCWPQQLLPTTLSSRNIKTRILSFGYDASPAKWTGGSSHGRVWGFARSLMHELVDYREDLGGELCDRPIIFVGHSLGGLVIKSAISQSQQRSPGKPERNVFDLTRGLVFLGTPHHGSDLATWARYVKGIFAIAQRNPNMNLIEVLTPDAAQLKDLSEGFDNVSGQIPKYCCYETESTCVAGIDIGLIVSETSAIMNGAELEAISEDHVNMCKFDSEHDPNYKGVTRGIRRLATQIANSKRREVQVGESGFQRLRDELISSLHAPELFAQDYRIYDAESKTFEWLMDSPQKQHSNFVDFLRGSHTLFWISGKAGSGKSTLMKFLFEHPKLRKHLEIGSGGEAYLTLSFSFHKIGHYLQRSLEGLLRSLLCQLIEHIPEDCPIYQRQASPTIPWTVMRLRSALSDCINAVPRVFICLDGLDEYAPSTGKTSADDREEHRLEIARFICEFAAMHSQLKLCVSGRPYDEFQRAFRRAPSLLLHELTKHDIWTYINNRFSLIEDHYWQATIVSEEDSNACRKFWGRLSPREVLRDEVARRSSGIFLWVRLVVKRLEKQIRRARASLTEMIQSLARCSGELEQLFDDMWNEILPEDRKDGLIYIQLLQKKSPFSSSFNLEFIACGTNPSIECRGSRDQEFQETFGELNVGRMKDRTKIRLEACCGQFIEIDGDHVHVIHQSVVDYLLSGQFKWANIANSGDIKEMADVCAAASITVQLWNPKDLKCPSIFNSEMQFWVFEAIRLGISFIDEVLRSTHLDEGNTNLYEQLLKAASSPRLLFWAFGVSGRNYKDRNGFYKNPRGELFANFCLVHLWRSRRNVFYECKWPKQQITVEMLFELTLVVQNGYTEIEEMWSHCKLQSQSGLRKETLEEHSTWQYCLIMLTFFYLVHLRPFYNEPHAYLSRSPRCPRSSAKILHNLVVDLIKDDVDPCASIDIYPIFSGSWKCSQPVWALSCYSEHNADVRRRIDEDLQMSRQLSALDIIEMVFGNCSEAWTLLRKKRAPLETSNATFSREILLNEVNGGGLGQLVRNHRRNAGSTYSTAFNSTNVGLSDGCIGGSRNSRPITSAQRRLRVTEWYSGSPSSIPMAPYYDVYPFHGDESGGLDSSPDGARQSPPVNHDEQDGRSEQQQGRPIRGKRAAGVNFQPDSPNNTIAIPSNTPGGAAETAVQFYLEGFSKKFSTGPIIAAPAQPRPSRIYPSPPWMRGENVGLFPP</sequence>
<dbReference type="Gene3D" id="3.40.50.300">
    <property type="entry name" value="P-loop containing nucleotide triphosphate hydrolases"/>
    <property type="match status" value="1"/>
</dbReference>
<name>A0ABR1Z197_9PEZI</name>
<feature type="region of interest" description="Disordered" evidence="2">
    <location>
        <begin position="1149"/>
        <end position="1211"/>
    </location>
</feature>
<dbReference type="InterPro" id="IPR056884">
    <property type="entry name" value="NPHP3-like_N"/>
</dbReference>
<dbReference type="Proteomes" id="UP001492380">
    <property type="component" value="Unassembled WGS sequence"/>
</dbReference>
<dbReference type="InterPro" id="IPR027417">
    <property type="entry name" value="P-loop_NTPase"/>
</dbReference>
<evidence type="ECO:0000256" key="2">
    <source>
        <dbReference type="SAM" id="MobiDB-lite"/>
    </source>
</evidence>
<accession>A0ABR1Z197</accession>
<reference evidence="4 5" key="1">
    <citation type="submission" date="2024-04" db="EMBL/GenBank/DDBJ databases">
        <title>Phyllosticta paracitricarpa is synonymous to the EU quarantine fungus P. citricarpa based on phylogenomic analyses.</title>
        <authorList>
            <consortium name="Lawrence Berkeley National Laboratory"/>
            <person name="Van Ingen-Buijs V.A."/>
            <person name="Van Westerhoven A.C."/>
            <person name="Haridas S."/>
            <person name="Skiadas P."/>
            <person name="Martin F."/>
            <person name="Groenewald J.Z."/>
            <person name="Crous P.W."/>
            <person name="Seidl M.F."/>
        </authorList>
    </citation>
    <scope>NUCLEOTIDE SEQUENCE [LARGE SCALE GENOMIC DNA]</scope>
    <source>
        <strain evidence="4 5">CBS 123374</strain>
    </source>
</reference>
<feature type="compositionally biased region" description="Polar residues" evidence="2">
    <location>
        <begin position="1196"/>
        <end position="1211"/>
    </location>
</feature>
<evidence type="ECO:0000256" key="1">
    <source>
        <dbReference type="ARBA" id="ARBA00022737"/>
    </source>
</evidence>
<proteinExistence type="predicted"/>
<dbReference type="PANTHER" id="PTHR10039">
    <property type="entry name" value="AMELOGENIN"/>
    <property type="match status" value="1"/>
</dbReference>
<keyword evidence="1" id="KW-0677">Repeat</keyword>
<evidence type="ECO:0000313" key="4">
    <source>
        <dbReference type="EMBL" id="KAK8246167.1"/>
    </source>
</evidence>
<organism evidence="4 5">
    <name type="scientific">Phyllosticta capitalensis</name>
    <dbReference type="NCBI Taxonomy" id="121624"/>
    <lineage>
        <taxon>Eukaryota</taxon>
        <taxon>Fungi</taxon>
        <taxon>Dikarya</taxon>
        <taxon>Ascomycota</taxon>
        <taxon>Pezizomycotina</taxon>
        <taxon>Dothideomycetes</taxon>
        <taxon>Dothideomycetes incertae sedis</taxon>
        <taxon>Botryosphaeriales</taxon>
        <taxon>Phyllostictaceae</taxon>
        <taxon>Phyllosticta</taxon>
    </lineage>
</organism>
<dbReference type="EMBL" id="JBBWRZ010000001">
    <property type="protein sequence ID" value="KAK8246167.1"/>
    <property type="molecule type" value="Genomic_DNA"/>
</dbReference>
<evidence type="ECO:0000313" key="5">
    <source>
        <dbReference type="Proteomes" id="UP001492380"/>
    </source>
</evidence>
<dbReference type="PANTHER" id="PTHR10039:SF5">
    <property type="entry name" value="NACHT DOMAIN-CONTAINING PROTEIN"/>
    <property type="match status" value="1"/>
</dbReference>
<gene>
    <name evidence="4" type="ORF">HDK90DRAFT_461027</name>
</gene>
<dbReference type="SUPFAM" id="SSF52540">
    <property type="entry name" value="P-loop containing nucleoside triphosphate hydrolases"/>
    <property type="match status" value="1"/>
</dbReference>
<dbReference type="Gene3D" id="3.40.50.1820">
    <property type="entry name" value="alpha/beta hydrolase"/>
    <property type="match status" value="1"/>
</dbReference>
<evidence type="ECO:0000259" key="3">
    <source>
        <dbReference type="Pfam" id="PF24883"/>
    </source>
</evidence>
<feature type="region of interest" description="Disordered" evidence="2">
    <location>
        <begin position="1234"/>
        <end position="1264"/>
    </location>
</feature>
<comment type="caution">
    <text evidence="4">The sequence shown here is derived from an EMBL/GenBank/DDBJ whole genome shotgun (WGS) entry which is preliminary data.</text>
</comment>
<protein>
    <recommendedName>
        <fullName evidence="3">Nephrocystin 3-like N-terminal domain-containing protein</fullName>
    </recommendedName>
</protein>
<dbReference type="SUPFAM" id="SSF53474">
    <property type="entry name" value="alpha/beta-Hydrolases"/>
    <property type="match status" value="1"/>
</dbReference>
<dbReference type="Pfam" id="PF24883">
    <property type="entry name" value="NPHP3_N"/>
    <property type="match status" value="1"/>
</dbReference>